<proteinExistence type="predicted"/>
<evidence type="ECO:0000313" key="2">
    <source>
        <dbReference type="Proteomes" id="UP001058074"/>
    </source>
</evidence>
<sequence length="50" mass="5859">MVPLFNGVSFDLIIFFALELVESIVLKYSEILPRYLVFRLADNKFKSKFS</sequence>
<dbReference type="Proteomes" id="UP001058074">
    <property type="component" value="Unassembled WGS sequence"/>
</dbReference>
<comment type="caution">
    <text evidence="1">The sequence shown here is derived from an EMBL/GenBank/DDBJ whole genome shotgun (WGS) entry which is preliminary data.</text>
</comment>
<accession>A0ACB5R8P1</accession>
<dbReference type="EMBL" id="BROD01000001">
    <property type="protein sequence ID" value="GKX65396.1"/>
    <property type="molecule type" value="Genomic_DNA"/>
</dbReference>
<organism evidence="1 2">
    <name type="scientific">Inconstantimicrobium mannanitabidum</name>
    <dbReference type="NCBI Taxonomy" id="1604901"/>
    <lineage>
        <taxon>Bacteria</taxon>
        <taxon>Bacillati</taxon>
        <taxon>Bacillota</taxon>
        <taxon>Clostridia</taxon>
        <taxon>Eubacteriales</taxon>
        <taxon>Clostridiaceae</taxon>
        <taxon>Inconstantimicrobium</taxon>
    </lineage>
</organism>
<name>A0ACB5R8P1_9CLOT</name>
<reference evidence="1" key="1">
    <citation type="journal article" date="2025" name="Int. J. Syst. Evol. Microbiol.">
        <title>Inconstantimicrobium mannanitabidum sp. nov., a novel member of the family Clostridiaceae isolated from anoxic soil under the treatment of reductive soil disinfestation.</title>
        <authorList>
            <person name="Ueki A."/>
            <person name="Tonouchi A."/>
            <person name="Honma S."/>
            <person name="Kaku N."/>
            <person name="Ueki K."/>
        </authorList>
    </citation>
    <scope>NUCLEOTIDE SEQUENCE</scope>
    <source>
        <strain evidence="1">TW13</strain>
    </source>
</reference>
<protein>
    <submittedName>
        <fullName evidence="1">Uncharacterized protein</fullName>
    </submittedName>
</protein>
<evidence type="ECO:0000313" key="1">
    <source>
        <dbReference type="EMBL" id="GKX65396.1"/>
    </source>
</evidence>
<keyword evidence="2" id="KW-1185">Reference proteome</keyword>
<gene>
    <name evidence="1" type="ORF">rsdtw13_06540</name>
</gene>